<dbReference type="InterPro" id="IPR003410">
    <property type="entry name" value="HYR_dom"/>
</dbReference>
<dbReference type="EMBL" id="JBHPEI010000095">
    <property type="protein sequence ID" value="MFC1800240.1"/>
    <property type="molecule type" value="Genomic_DNA"/>
</dbReference>
<evidence type="ECO:0000313" key="5">
    <source>
        <dbReference type="Proteomes" id="UP001594288"/>
    </source>
</evidence>
<dbReference type="Pfam" id="PF13860">
    <property type="entry name" value="FlgD_ig"/>
    <property type="match status" value="1"/>
</dbReference>
<organism evidence="4 5">
    <name type="scientific">Eiseniibacteriota bacterium</name>
    <dbReference type="NCBI Taxonomy" id="2212470"/>
    <lineage>
        <taxon>Bacteria</taxon>
        <taxon>Candidatus Eiseniibacteriota</taxon>
    </lineage>
</organism>
<dbReference type="PROSITE" id="PS50825">
    <property type="entry name" value="HYR"/>
    <property type="match status" value="1"/>
</dbReference>
<reference evidence="4 5" key="1">
    <citation type="submission" date="2024-09" db="EMBL/GenBank/DDBJ databases">
        <authorList>
            <person name="D'Angelo T."/>
        </authorList>
    </citation>
    <scope>NUCLEOTIDE SEQUENCE [LARGE SCALE GENOMIC DNA]</scope>
    <source>
        <strain evidence="4">SAG AM-311-F02</strain>
    </source>
</reference>
<dbReference type="Proteomes" id="UP001594288">
    <property type="component" value="Unassembled WGS sequence"/>
</dbReference>
<name>A0ABV6YQA8_UNCEI</name>
<dbReference type="NCBIfam" id="TIGR04183">
    <property type="entry name" value="Por_Secre_tail"/>
    <property type="match status" value="1"/>
</dbReference>
<gene>
    <name evidence="4" type="ORF">ACFL2Z_04970</name>
</gene>
<dbReference type="PANTHER" id="PTHR24273">
    <property type="entry name" value="FI04643P-RELATED"/>
    <property type="match status" value="1"/>
</dbReference>
<keyword evidence="2" id="KW-0732">Signal</keyword>
<evidence type="ECO:0000259" key="3">
    <source>
        <dbReference type="PROSITE" id="PS50825"/>
    </source>
</evidence>
<comment type="caution">
    <text evidence="4">The sequence shown here is derived from an EMBL/GenBank/DDBJ whole genome shotgun (WGS) entry which is preliminary data.</text>
</comment>
<dbReference type="PANTHER" id="PTHR24273:SF32">
    <property type="entry name" value="HYALIN"/>
    <property type="match status" value="1"/>
</dbReference>
<feature type="signal peptide" evidence="2">
    <location>
        <begin position="1"/>
        <end position="28"/>
    </location>
</feature>
<protein>
    <submittedName>
        <fullName evidence="4">FlgD immunoglobulin-like domain containing protein</fullName>
    </submittedName>
</protein>
<keyword evidence="1" id="KW-0677">Repeat</keyword>
<evidence type="ECO:0000313" key="4">
    <source>
        <dbReference type="EMBL" id="MFC1800240.1"/>
    </source>
</evidence>
<sequence>MRVKHGYWITLALAVCLASILIPEAALAGKTSDTFREHGLRERDFQIMEMGDVEVYFHQRTLGGATVQGDFIVLQYDIQTGELLRRIEHWRDDLPEQLPQLGITMEEAEVMVEGEILFTRLKIIAPGSPVYPIEPTPMNPCWVVRSEVNGYQKVTVIDAVDGTLLGYGVSPPVDAFAVGGPDWGGTPPCDEYYYDPWALNAQGWFNSMGYTAEAVSNPLEATIQGHIQNRTTALFYELCHGSSDNFLHNCPDDQRITAAEVETWIQDYPRMPFTFLGSCGGMCDTGDDAFSYEFRKGTSTGTVTVGFCGMSTPDCAECWDNAMGWQNAVFGACQAGETVSDAVIAANLAFPMCATASCTRFAGDAALTLVPVLPRDPNYPPTALCTDVTVSADADCEAYASIDDGSYDTDGDPITVSQSPSGPYPLGMTLVTLTVTDDRGLSADCTGYVTVIDDTPPDIVCPADITVECSDYCGTPADDPQVTAFLSGASATDNCDNSVDISDDRPACFALDANTVTFTGTDDSGNSESCDAVVNVVDTTPPEISVELSRDVLWPANHKMCEITATIEASDICDSDPTIALVSITSSEPDDSLGDGDEPDDIQLGPNDFEFKLRSERSGLGNGRIYTVTYSVTDGSGNTSVASAEVLVPHDRTGFAMASSGFSATGDGLLPNVDEYVVVIAGLADLPMSEDGGIVVPRAYVGNHIGAIAPMSHRYCFADEDGYMDLELTYDAAATRALQAASGELYPVGLHYGRVDGAAYLVPDIFELGPPLGGSAGVEPGREDTGGVSTSVELFRPIPNPTHGTTLMAYSVSTSNGAQVNISIYSVTGQRVRNLVDGRQGAGVYEAIWDGRDSDGTQVPSGVYFYRSVIGEQTRTSRVTLIR</sequence>
<accession>A0ABV6YQA8</accession>
<evidence type="ECO:0000256" key="2">
    <source>
        <dbReference type="SAM" id="SignalP"/>
    </source>
</evidence>
<dbReference type="Gene3D" id="2.60.40.4070">
    <property type="match status" value="1"/>
</dbReference>
<dbReference type="InterPro" id="IPR025965">
    <property type="entry name" value="FlgD/Vpr_Ig-like"/>
</dbReference>
<proteinExistence type="predicted"/>
<feature type="domain" description="HYR" evidence="3">
    <location>
        <begin position="452"/>
        <end position="538"/>
    </location>
</feature>
<evidence type="ECO:0000256" key="1">
    <source>
        <dbReference type="ARBA" id="ARBA00022737"/>
    </source>
</evidence>
<feature type="chain" id="PRO_5046437688" evidence="2">
    <location>
        <begin position="29"/>
        <end position="883"/>
    </location>
</feature>
<keyword evidence="5" id="KW-1185">Reference proteome</keyword>
<dbReference type="InterPro" id="IPR026444">
    <property type="entry name" value="Secre_tail"/>
</dbReference>